<dbReference type="Proteomes" id="UP000268051">
    <property type="component" value="Unassembled WGS sequence"/>
</dbReference>
<proteinExistence type="predicted"/>
<dbReference type="PROSITE" id="PS50883">
    <property type="entry name" value="EAL"/>
    <property type="match status" value="1"/>
</dbReference>
<dbReference type="InterPro" id="IPR001633">
    <property type="entry name" value="EAL_dom"/>
</dbReference>
<evidence type="ECO:0000313" key="3">
    <source>
        <dbReference type="Proteomes" id="UP000268051"/>
    </source>
</evidence>
<dbReference type="SUPFAM" id="SSF46894">
    <property type="entry name" value="C-terminal effector domain of the bipartite response regulators"/>
    <property type="match status" value="1"/>
</dbReference>
<dbReference type="OrthoDB" id="6606424at2"/>
<dbReference type="InterPro" id="IPR035919">
    <property type="entry name" value="EAL_sf"/>
</dbReference>
<evidence type="ECO:0000313" key="2">
    <source>
        <dbReference type="EMBL" id="ROU10536.1"/>
    </source>
</evidence>
<comment type="caution">
    <text evidence="2">The sequence shown here is derived from an EMBL/GenBank/DDBJ whole genome shotgun (WGS) entry which is preliminary data.</text>
</comment>
<organism evidence="2 3">
    <name type="scientific">Kluyvera ascorbata</name>
    <dbReference type="NCBI Taxonomy" id="51288"/>
    <lineage>
        <taxon>Bacteria</taxon>
        <taxon>Pseudomonadati</taxon>
        <taxon>Pseudomonadota</taxon>
        <taxon>Gammaproteobacteria</taxon>
        <taxon>Enterobacterales</taxon>
        <taxon>Enterobacteriaceae</taxon>
        <taxon>Kluyvera</taxon>
    </lineage>
</organism>
<dbReference type="GO" id="GO:0071111">
    <property type="term" value="F:cyclic-guanylate-specific phosphodiesterase activity"/>
    <property type="evidence" value="ECO:0007669"/>
    <property type="project" value="InterPro"/>
</dbReference>
<feature type="domain" description="EAL" evidence="1">
    <location>
        <begin position="257"/>
        <end position="507"/>
    </location>
</feature>
<dbReference type="Gene3D" id="3.20.20.450">
    <property type="entry name" value="EAL domain"/>
    <property type="match status" value="1"/>
</dbReference>
<dbReference type="GO" id="GO:0006355">
    <property type="term" value="P:regulation of DNA-templated transcription"/>
    <property type="evidence" value="ECO:0007669"/>
    <property type="project" value="InterPro"/>
</dbReference>
<dbReference type="InterPro" id="IPR050706">
    <property type="entry name" value="Cyclic-di-GMP_PDE-like"/>
</dbReference>
<accession>A0A3N2RSW9</accession>
<sequence>MTTSNQGDFQTNEARMFDKDIDSVSCRDVDYILSPCGMATHGLLAMLHDNNDVAVLDVESEESIDNVQVLQNERMVVYVPNEPYWMLSTLKSLISILNRSGHIFWVLIISKLPASWLWNVIKSQVAKTKIDNAVIHIAPSDLPCDKLSELLLPERNVCPYLKSVVIAENFYLGKHDDLHGNDRKEGLSKKEMQVMAGLFQGVNIAEQADYLGVSKKTLYNQRLSGIKKVSGVIPYLFSSIHEKTGMANGDITMLSRLSSFEREFAHALYSNELFVVFQPVTQGPKNLEGFEILIRWYSKGHVLTPNEFLPKLHSTYVWIILTAFLIQKTVSYINFYQGKYFFSINIESSTIDNDGLVRMLETAKKQLSSSDWTKKFVLEINERNDLSQNEQSLDNLAYLQKLDFSIVLDDCFSRNSVNFPVRKFQFDGYKLDMNVVDALSRDREALALVKSLSYYCKLTNRYCIAEGVDRPEKMDILQESGISFYQGNYISEPITGDELPQFISEFTVKT</sequence>
<name>A0A3N2RSW9_9ENTR</name>
<dbReference type="InterPro" id="IPR016032">
    <property type="entry name" value="Sig_transdc_resp-reg_C-effctor"/>
</dbReference>
<dbReference type="Pfam" id="PF00563">
    <property type="entry name" value="EAL"/>
    <property type="match status" value="1"/>
</dbReference>
<evidence type="ECO:0000259" key="1">
    <source>
        <dbReference type="PROSITE" id="PS50883"/>
    </source>
</evidence>
<dbReference type="SUPFAM" id="SSF141868">
    <property type="entry name" value="EAL domain-like"/>
    <property type="match status" value="1"/>
</dbReference>
<dbReference type="AlphaFoldDB" id="A0A3N2RSW9"/>
<dbReference type="GO" id="GO:0003677">
    <property type="term" value="F:DNA binding"/>
    <property type="evidence" value="ECO:0007669"/>
    <property type="project" value="InterPro"/>
</dbReference>
<gene>
    <name evidence="2" type="ORF">EB837_21520</name>
</gene>
<reference evidence="2 3" key="1">
    <citation type="submission" date="2018-10" db="EMBL/GenBank/DDBJ databases">
        <title>Horizontal transference of carbapenem resistance between Klebsiella pneumoniae and Kluyvera ascorbata during abdominal infection: a case report.</title>
        <authorList>
            <person name="Raro O.H.F."/>
            <person name="Lima-Morales D."/>
            <person name="Barth A.L."/>
            <person name="Paim T.G.S."/>
            <person name="Mott M.P."/>
            <person name="Riche C.V.W."/>
            <person name="Teixeira U.F."/>
            <person name="Waechter F."/>
            <person name="Dias C.A.G."/>
        </authorList>
    </citation>
    <scope>NUCLEOTIDE SEQUENCE [LARGE SCALE GENOMIC DNA]</scope>
    <source>
        <strain evidence="2 3">OT2</strain>
    </source>
</reference>
<protein>
    <submittedName>
        <fullName evidence="2">EAL domain-containing protein</fullName>
    </submittedName>
</protein>
<dbReference type="CDD" id="cd01948">
    <property type="entry name" value="EAL"/>
    <property type="match status" value="1"/>
</dbReference>
<dbReference type="EMBL" id="RHFN01000030">
    <property type="protein sequence ID" value="ROU10536.1"/>
    <property type="molecule type" value="Genomic_DNA"/>
</dbReference>
<dbReference type="PANTHER" id="PTHR33121">
    <property type="entry name" value="CYCLIC DI-GMP PHOSPHODIESTERASE PDEF"/>
    <property type="match status" value="1"/>
</dbReference>
<dbReference type="SMART" id="SM00052">
    <property type="entry name" value="EAL"/>
    <property type="match status" value="1"/>
</dbReference>
<dbReference type="PANTHER" id="PTHR33121:SF79">
    <property type="entry name" value="CYCLIC DI-GMP PHOSPHODIESTERASE PDED-RELATED"/>
    <property type="match status" value="1"/>
</dbReference>